<feature type="compositionally biased region" description="Polar residues" evidence="3">
    <location>
        <begin position="307"/>
        <end position="319"/>
    </location>
</feature>
<feature type="compositionally biased region" description="Polar residues" evidence="3">
    <location>
        <begin position="443"/>
        <end position="452"/>
    </location>
</feature>
<dbReference type="InterPro" id="IPR000504">
    <property type="entry name" value="RRM_dom"/>
</dbReference>
<feature type="region of interest" description="Disordered" evidence="3">
    <location>
        <begin position="290"/>
        <end position="377"/>
    </location>
</feature>
<name>A0A0D7B5C4_9AGAR</name>
<feature type="region of interest" description="Disordered" evidence="3">
    <location>
        <begin position="622"/>
        <end position="693"/>
    </location>
</feature>
<evidence type="ECO:0000256" key="1">
    <source>
        <dbReference type="ARBA" id="ARBA00022884"/>
    </source>
</evidence>
<feature type="compositionally biased region" description="Basic and acidic residues" evidence="3">
    <location>
        <begin position="659"/>
        <end position="674"/>
    </location>
</feature>
<dbReference type="Gene3D" id="3.30.70.330">
    <property type="match status" value="2"/>
</dbReference>
<accession>A0A0D7B5C4</accession>
<keyword evidence="6" id="KW-1185">Reference proteome</keyword>
<evidence type="ECO:0000256" key="3">
    <source>
        <dbReference type="SAM" id="MobiDB-lite"/>
    </source>
</evidence>
<dbReference type="AlphaFoldDB" id="A0A0D7B5C4"/>
<dbReference type="SUPFAM" id="SSF54928">
    <property type="entry name" value="RNA-binding domain, RBD"/>
    <property type="match status" value="2"/>
</dbReference>
<dbReference type="InterPro" id="IPR012677">
    <property type="entry name" value="Nucleotide-bd_a/b_plait_sf"/>
</dbReference>
<dbReference type="GO" id="GO:0005634">
    <property type="term" value="C:nucleus"/>
    <property type="evidence" value="ECO:0007669"/>
    <property type="project" value="TreeGrafter"/>
</dbReference>
<feature type="compositionally biased region" description="Low complexity" evidence="3">
    <location>
        <begin position="320"/>
        <end position="336"/>
    </location>
</feature>
<evidence type="ECO:0000256" key="2">
    <source>
        <dbReference type="PROSITE-ProRule" id="PRU00176"/>
    </source>
</evidence>
<feature type="compositionally biased region" description="Polar residues" evidence="3">
    <location>
        <begin position="234"/>
        <end position="248"/>
    </location>
</feature>
<dbReference type="STRING" id="1314674.A0A0D7B5C4"/>
<feature type="region of interest" description="Disordered" evidence="3">
    <location>
        <begin position="420"/>
        <end position="517"/>
    </location>
</feature>
<organism evidence="5 6">
    <name type="scientific">Cylindrobasidium torrendii FP15055 ss-10</name>
    <dbReference type="NCBI Taxonomy" id="1314674"/>
    <lineage>
        <taxon>Eukaryota</taxon>
        <taxon>Fungi</taxon>
        <taxon>Dikarya</taxon>
        <taxon>Basidiomycota</taxon>
        <taxon>Agaricomycotina</taxon>
        <taxon>Agaricomycetes</taxon>
        <taxon>Agaricomycetidae</taxon>
        <taxon>Agaricales</taxon>
        <taxon>Marasmiineae</taxon>
        <taxon>Physalacriaceae</taxon>
        <taxon>Cylindrobasidium</taxon>
    </lineage>
</organism>
<dbReference type="Proteomes" id="UP000054007">
    <property type="component" value="Unassembled WGS sequence"/>
</dbReference>
<dbReference type="PANTHER" id="PTHR23003:SF64">
    <property type="entry name" value="RRM DOMAIN-CONTAINING PROTEIN"/>
    <property type="match status" value="1"/>
</dbReference>
<feature type="region of interest" description="Disordered" evidence="3">
    <location>
        <begin position="233"/>
        <end position="259"/>
    </location>
</feature>
<evidence type="ECO:0000313" key="6">
    <source>
        <dbReference type="Proteomes" id="UP000054007"/>
    </source>
</evidence>
<feature type="compositionally biased region" description="Low complexity" evidence="3">
    <location>
        <begin position="472"/>
        <end position="486"/>
    </location>
</feature>
<feature type="compositionally biased region" description="Basic and acidic residues" evidence="3">
    <location>
        <begin position="623"/>
        <end position="645"/>
    </location>
</feature>
<dbReference type="EMBL" id="KN880622">
    <property type="protein sequence ID" value="KIY64716.1"/>
    <property type="molecule type" value="Genomic_DNA"/>
</dbReference>
<feature type="domain" description="RRM" evidence="4">
    <location>
        <begin position="155"/>
        <end position="232"/>
    </location>
</feature>
<dbReference type="GO" id="GO:0003729">
    <property type="term" value="F:mRNA binding"/>
    <property type="evidence" value="ECO:0007669"/>
    <property type="project" value="TreeGrafter"/>
</dbReference>
<dbReference type="FunFam" id="3.30.70.330:FF:000145">
    <property type="entry name" value="Putative RNP domain-containing protein"/>
    <property type="match status" value="2"/>
</dbReference>
<dbReference type="InterPro" id="IPR050374">
    <property type="entry name" value="RRT5_SRSF_SR"/>
</dbReference>
<feature type="compositionally biased region" description="Pro residues" evidence="3">
    <location>
        <begin position="457"/>
        <end position="466"/>
    </location>
</feature>
<evidence type="ECO:0000259" key="4">
    <source>
        <dbReference type="PROSITE" id="PS50102"/>
    </source>
</evidence>
<dbReference type="SMART" id="SM00360">
    <property type="entry name" value="RRM"/>
    <property type="match status" value="2"/>
</dbReference>
<proteinExistence type="predicted"/>
<reference evidence="5 6" key="1">
    <citation type="journal article" date="2015" name="Fungal Genet. Biol.">
        <title>Evolution of novel wood decay mechanisms in Agaricales revealed by the genome sequences of Fistulina hepatica and Cylindrobasidium torrendii.</title>
        <authorList>
            <person name="Floudas D."/>
            <person name="Held B.W."/>
            <person name="Riley R."/>
            <person name="Nagy L.G."/>
            <person name="Koehler G."/>
            <person name="Ransdell A.S."/>
            <person name="Younus H."/>
            <person name="Chow J."/>
            <person name="Chiniquy J."/>
            <person name="Lipzen A."/>
            <person name="Tritt A."/>
            <person name="Sun H."/>
            <person name="Haridas S."/>
            <person name="LaButti K."/>
            <person name="Ohm R.A."/>
            <person name="Kues U."/>
            <person name="Blanchette R.A."/>
            <person name="Grigoriev I.V."/>
            <person name="Minto R.E."/>
            <person name="Hibbett D.S."/>
        </authorList>
    </citation>
    <scope>NUCLEOTIDE SEQUENCE [LARGE SCALE GENOMIC DNA]</scope>
    <source>
        <strain evidence="5 6">FP15055 ss-10</strain>
    </source>
</reference>
<dbReference type="PANTHER" id="PTHR23003">
    <property type="entry name" value="RNA RECOGNITION MOTIF RRM DOMAIN CONTAINING PROTEIN"/>
    <property type="match status" value="1"/>
</dbReference>
<dbReference type="GO" id="GO:1990904">
    <property type="term" value="C:ribonucleoprotein complex"/>
    <property type="evidence" value="ECO:0007669"/>
    <property type="project" value="TreeGrafter"/>
</dbReference>
<dbReference type="OrthoDB" id="1049195at2759"/>
<feature type="compositionally biased region" description="Polar residues" evidence="3">
    <location>
        <begin position="682"/>
        <end position="693"/>
    </location>
</feature>
<evidence type="ECO:0000313" key="5">
    <source>
        <dbReference type="EMBL" id="KIY64716.1"/>
    </source>
</evidence>
<protein>
    <recommendedName>
        <fullName evidence="4">RRM domain-containing protein</fullName>
    </recommendedName>
</protein>
<sequence length="693" mass="74359">MPAAASPVAGHPPTNEDIEAVIQMATSARPSPDGRGPLKDTRTQLFVGNLPYRVRWQDLKDLFRQAGTVLRADVSLGPDNRSRGYGTVLLASAEDAGRAIDKFNGFSWQTRVLEVRPDRIPPDFEGGSVNGLSLPDIDGLSLNDRPKSASGTNGRHLYVGNLPFHCQWQDLKDLFRQAGTIVRADVALGADGRSRGHGTVVFATDYDADRAVKMFNGYEYNGRALKVHPDKFQPGTQPQSPSLSTFSAMGSPFPNTGAHPGSIRLPSGFAFDWSAPSTPYDMYQPHMQMQMPHPIHQPNPIAPPMLSSIQSNSNENYKLSTSPSGAPSTGTTPPGADLSPRTQNAQSQQSSLQNHPHHPGQIALPPPSFAMHPGMHQLSPGLISPMYHPMSPMHHPGVIPMTPHGLPPITPSMPPFTFLPSFGPMKTNEGEQMPMNGYPHNHYPTTSSSLAQTVPMTPTPPSPPDGNPLERAGSQPSSSSSASIASKPAKEQQHQKQQMPPRHPHMPAAQLTPFSPGVAMSPGPAIWARNPYLNPAPGAPVHPYPGSPVMFPIPSPGMYPIPSPGGFIHPHPSPGGFFYPIATEPKGYFDSVMAMNGQQPPQAQTMAAPESYFALGPTGVEDEIMKKKQEEEAKSAGVTPKDERGNGVAADGQPARTHSFGETDKRPRMPRGADSDPLGRSISKSVSQSPNEL</sequence>
<dbReference type="Pfam" id="PF00076">
    <property type="entry name" value="RRM_1"/>
    <property type="match status" value="2"/>
</dbReference>
<dbReference type="InterPro" id="IPR035979">
    <property type="entry name" value="RBD_domain_sf"/>
</dbReference>
<dbReference type="GO" id="GO:0005737">
    <property type="term" value="C:cytoplasm"/>
    <property type="evidence" value="ECO:0007669"/>
    <property type="project" value="TreeGrafter"/>
</dbReference>
<feature type="domain" description="RRM" evidence="4">
    <location>
        <begin position="43"/>
        <end position="120"/>
    </location>
</feature>
<dbReference type="PROSITE" id="PS50102">
    <property type="entry name" value="RRM"/>
    <property type="match status" value="2"/>
</dbReference>
<keyword evidence="1 2" id="KW-0694">RNA-binding</keyword>
<gene>
    <name evidence="5" type="ORF">CYLTODRAFT_413129</name>
</gene>